<evidence type="ECO:0000259" key="2">
    <source>
        <dbReference type="PROSITE" id="PS50883"/>
    </source>
</evidence>
<dbReference type="Gene3D" id="3.30.450.40">
    <property type="match status" value="1"/>
</dbReference>
<keyword evidence="4" id="KW-1185">Reference proteome</keyword>
<dbReference type="InterPro" id="IPR050706">
    <property type="entry name" value="Cyclic-di-GMP_PDE-like"/>
</dbReference>
<dbReference type="PANTHER" id="PTHR33121">
    <property type="entry name" value="CYCLIC DI-GMP PHOSPHODIESTERASE PDEF"/>
    <property type="match status" value="1"/>
</dbReference>
<dbReference type="Pfam" id="PF00563">
    <property type="entry name" value="EAL"/>
    <property type="match status" value="1"/>
</dbReference>
<dbReference type="InterPro" id="IPR035919">
    <property type="entry name" value="EAL_sf"/>
</dbReference>
<feature type="region of interest" description="Disordered" evidence="1">
    <location>
        <begin position="278"/>
        <end position="310"/>
    </location>
</feature>
<evidence type="ECO:0000313" key="3">
    <source>
        <dbReference type="EMBL" id="GAA3596450.1"/>
    </source>
</evidence>
<dbReference type="CDD" id="cd01948">
    <property type="entry name" value="EAL"/>
    <property type="match status" value="1"/>
</dbReference>
<dbReference type="EMBL" id="BAAAZO010000001">
    <property type="protein sequence ID" value="GAA3596450.1"/>
    <property type="molecule type" value="Genomic_DNA"/>
</dbReference>
<dbReference type="SUPFAM" id="SSF141868">
    <property type="entry name" value="EAL domain-like"/>
    <property type="match status" value="1"/>
</dbReference>
<proteinExistence type="predicted"/>
<dbReference type="InterPro" id="IPR029016">
    <property type="entry name" value="GAF-like_dom_sf"/>
</dbReference>
<comment type="caution">
    <text evidence="3">The sequence shown here is derived from an EMBL/GenBank/DDBJ whole genome shotgun (WGS) entry which is preliminary data.</text>
</comment>
<evidence type="ECO:0000256" key="1">
    <source>
        <dbReference type="SAM" id="MobiDB-lite"/>
    </source>
</evidence>
<name>A0ABP6Z5D9_9ACTN</name>
<feature type="compositionally biased region" description="Low complexity" evidence="1">
    <location>
        <begin position="291"/>
        <end position="310"/>
    </location>
</feature>
<dbReference type="PROSITE" id="PS50883">
    <property type="entry name" value="EAL"/>
    <property type="match status" value="1"/>
</dbReference>
<dbReference type="PANTHER" id="PTHR33121:SF76">
    <property type="entry name" value="SIGNALING PROTEIN"/>
    <property type="match status" value="1"/>
</dbReference>
<feature type="domain" description="EAL" evidence="2">
    <location>
        <begin position="25"/>
        <end position="266"/>
    </location>
</feature>
<gene>
    <name evidence="3" type="ORF">GCM10022223_09590</name>
</gene>
<sequence length="474" mass="50423">METASVPSARRGSVSHEDKHAWPSMNASRLALHRLLDSGGPKIVYQPQLSLSRMTVEGYEALARFPASPIRGAEDWFTRARDLGLGTALESAAVVRALARRHERPPGTTIAVNVSPTVLTSPSFIAVLPADLTGIEIELTEHEWSPGTGALRRQLDQLRERGARVAIDDVGTAHSGLRRVLNLVPTKLKLDRAIVQGVAGNPSKAALIRAVVDLAEQIGATVCAEGVENLDDLEAIADLDVASAQGWAVGLPEAEFRAAEPGAVRSAHARMVAMLSGRPAQSGRPLASGDPARPAPATSSPRPSAPEARSAPAIDEFLTRLTSVTSLTGLHTLVTGCGRVLGADHLEVSVLTDDESALVAAGRPDAAPSGDSTPTYPLASYPLTQLCLSTRSVVPVYRGHDPFGRGAPGKQTERDLLQRLHFETVLMVPVISRDRVIGLLECYRRDDAPWSRRQIRGARTMAAMLGPVLDGLLP</sequence>
<reference evidence="4" key="1">
    <citation type="journal article" date="2019" name="Int. J. Syst. Evol. Microbiol.">
        <title>The Global Catalogue of Microorganisms (GCM) 10K type strain sequencing project: providing services to taxonomists for standard genome sequencing and annotation.</title>
        <authorList>
            <consortium name="The Broad Institute Genomics Platform"/>
            <consortium name="The Broad Institute Genome Sequencing Center for Infectious Disease"/>
            <person name="Wu L."/>
            <person name="Ma J."/>
        </authorList>
    </citation>
    <scope>NUCLEOTIDE SEQUENCE [LARGE SCALE GENOMIC DNA]</scope>
    <source>
        <strain evidence="4">JCM 16902</strain>
    </source>
</reference>
<evidence type="ECO:0000313" key="4">
    <source>
        <dbReference type="Proteomes" id="UP001501074"/>
    </source>
</evidence>
<dbReference type="InterPro" id="IPR001633">
    <property type="entry name" value="EAL_dom"/>
</dbReference>
<organism evidence="3 4">
    <name type="scientific">Kineosporia mesophila</name>
    <dbReference type="NCBI Taxonomy" id="566012"/>
    <lineage>
        <taxon>Bacteria</taxon>
        <taxon>Bacillati</taxon>
        <taxon>Actinomycetota</taxon>
        <taxon>Actinomycetes</taxon>
        <taxon>Kineosporiales</taxon>
        <taxon>Kineosporiaceae</taxon>
        <taxon>Kineosporia</taxon>
    </lineage>
</organism>
<dbReference type="SUPFAM" id="SSF55781">
    <property type="entry name" value="GAF domain-like"/>
    <property type="match status" value="1"/>
</dbReference>
<dbReference type="Proteomes" id="UP001501074">
    <property type="component" value="Unassembled WGS sequence"/>
</dbReference>
<dbReference type="SMART" id="SM00052">
    <property type="entry name" value="EAL"/>
    <property type="match status" value="1"/>
</dbReference>
<dbReference type="RefSeq" id="WP_231487845.1">
    <property type="nucleotide sequence ID" value="NZ_BAAAZO010000001.1"/>
</dbReference>
<dbReference type="Pfam" id="PF01590">
    <property type="entry name" value="GAF"/>
    <property type="match status" value="1"/>
</dbReference>
<protein>
    <recommendedName>
        <fullName evidence="2">EAL domain-containing protein</fullName>
    </recommendedName>
</protein>
<feature type="region of interest" description="Disordered" evidence="1">
    <location>
        <begin position="1"/>
        <end position="20"/>
    </location>
</feature>
<dbReference type="Gene3D" id="3.20.20.450">
    <property type="entry name" value="EAL domain"/>
    <property type="match status" value="1"/>
</dbReference>
<accession>A0ABP6Z5D9</accession>
<dbReference type="InterPro" id="IPR003018">
    <property type="entry name" value="GAF"/>
</dbReference>